<feature type="transmembrane region" description="Helical" evidence="2">
    <location>
        <begin position="72"/>
        <end position="90"/>
    </location>
</feature>
<dbReference type="PANTHER" id="PTHR34364:SF1">
    <property type="entry name" value="WAS_WASL-INTERACTING FAMILY PROTEIN"/>
    <property type="match status" value="1"/>
</dbReference>
<accession>A0ABQ8HM91</accession>
<feature type="region of interest" description="Disordered" evidence="1">
    <location>
        <begin position="1"/>
        <end position="66"/>
    </location>
</feature>
<proteinExistence type="predicted"/>
<dbReference type="EMBL" id="JAFEMO010000009">
    <property type="protein sequence ID" value="KAH7565465.1"/>
    <property type="molecule type" value="Genomic_DNA"/>
</dbReference>
<dbReference type="Proteomes" id="UP000827721">
    <property type="component" value="Unassembled WGS sequence"/>
</dbReference>
<protein>
    <submittedName>
        <fullName evidence="3">Uncharacterized protein</fullName>
    </submittedName>
</protein>
<reference evidence="3 4" key="1">
    <citation type="submission" date="2021-02" db="EMBL/GenBank/DDBJ databases">
        <title>Plant Genome Project.</title>
        <authorList>
            <person name="Zhang R.-G."/>
        </authorList>
    </citation>
    <scope>NUCLEOTIDE SEQUENCE [LARGE SCALE GENOMIC DNA]</scope>
    <source>
        <tissue evidence="3">Leaves</tissue>
    </source>
</reference>
<evidence type="ECO:0000256" key="2">
    <source>
        <dbReference type="SAM" id="Phobius"/>
    </source>
</evidence>
<evidence type="ECO:0000256" key="1">
    <source>
        <dbReference type="SAM" id="MobiDB-lite"/>
    </source>
</evidence>
<evidence type="ECO:0000313" key="3">
    <source>
        <dbReference type="EMBL" id="KAH7565465.1"/>
    </source>
</evidence>
<feature type="compositionally biased region" description="Low complexity" evidence="1">
    <location>
        <begin position="108"/>
        <end position="121"/>
    </location>
</feature>
<evidence type="ECO:0000313" key="4">
    <source>
        <dbReference type="Proteomes" id="UP000827721"/>
    </source>
</evidence>
<keyword evidence="2" id="KW-0812">Transmembrane</keyword>
<keyword evidence="2" id="KW-0472">Membrane</keyword>
<feature type="compositionally biased region" description="Low complexity" evidence="1">
    <location>
        <begin position="40"/>
        <end position="54"/>
    </location>
</feature>
<organism evidence="3 4">
    <name type="scientific">Xanthoceras sorbifolium</name>
    <dbReference type="NCBI Taxonomy" id="99658"/>
    <lineage>
        <taxon>Eukaryota</taxon>
        <taxon>Viridiplantae</taxon>
        <taxon>Streptophyta</taxon>
        <taxon>Embryophyta</taxon>
        <taxon>Tracheophyta</taxon>
        <taxon>Spermatophyta</taxon>
        <taxon>Magnoliopsida</taxon>
        <taxon>eudicotyledons</taxon>
        <taxon>Gunneridae</taxon>
        <taxon>Pentapetalae</taxon>
        <taxon>rosids</taxon>
        <taxon>malvids</taxon>
        <taxon>Sapindales</taxon>
        <taxon>Sapindaceae</taxon>
        <taxon>Xanthoceroideae</taxon>
        <taxon>Xanthoceras</taxon>
    </lineage>
</organism>
<dbReference type="PANTHER" id="PTHR34364">
    <property type="entry name" value="WAS/WASL-INTERACTING FAMILY PROTEIN"/>
    <property type="match status" value="1"/>
</dbReference>
<name>A0ABQ8HM91_9ROSI</name>
<gene>
    <name evidence="3" type="ORF">JRO89_XS09G0212300</name>
</gene>
<keyword evidence="4" id="KW-1185">Reference proteome</keyword>
<sequence>MSQAPKLFTNKPKKAQLKQFQEQHKGKDLASSMPPPPPSSATAAAASYTMGSGSSPPPPPPPKESFARRYRFLWPLLLAVNLAVGGYVLVRTRKKDTSTTVEEGASDPTTPVSTTAATTAPIAEKPLPTIAEPVKLRDPIPVDQQRELFKWILEEKRNVKPKDPEEKKLIDEEKAILKQFIRAKSFPNI</sequence>
<comment type="caution">
    <text evidence="3">The sequence shown here is derived from an EMBL/GenBank/DDBJ whole genome shotgun (WGS) entry which is preliminary data.</text>
</comment>
<keyword evidence="2" id="KW-1133">Transmembrane helix</keyword>
<feature type="region of interest" description="Disordered" evidence="1">
    <location>
        <begin position="93"/>
        <end position="122"/>
    </location>
</feature>